<protein>
    <submittedName>
        <fullName evidence="1">Uncharacterized protein</fullName>
    </submittedName>
</protein>
<organism evidence="1 2">
    <name type="scientific">Galerina marginata (strain CBS 339.88)</name>
    <dbReference type="NCBI Taxonomy" id="685588"/>
    <lineage>
        <taxon>Eukaryota</taxon>
        <taxon>Fungi</taxon>
        <taxon>Dikarya</taxon>
        <taxon>Basidiomycota</taxon>
        <taxon>Agaricomycotina</taxon>
        <taxon>Agaricomycetes</taxon>
        <taxon>Agaricomycetidae</taxon>
        <taxon>Agaricales</taxon>
        <taxon>Agaricineae</taxon>
        <taxon>Strophariaceae</taxon>
        <taxon>Galerina</taxon>
    </lineage>
</organism>
<sequence length="173" mass="19722">MAYLPLCKVWPSCFETSGIWCAPCEIEKTVYRVEIDTVHLFISLGLALPIMSGFLDDNGYKSTASVQLRTGDPELGPMTRDPMVSYSQSSGSRWILSRYSFFGTIHLRHPVMAYFGGFRRKISDHFKTPMILFANYPHNTALLRTFGFLQGIISQRSNPAGHRSHQDWSRRPQ</sequence>
<keyword evidence="2" id="KW-1185">Reference proteome</keyword>
<accession>A0A067T861</accession>
<evidence type="ECO:0000313" key="2">
    <source>
        <dbReference type="Proteomes" id="UP000027222"/>
    </source>
</evidence>
<dbReference type="AlphaFoldDB" id="A0A067T861"/>
<dbReference type="HOGENOM" id="CLU_1547687_0_0_1"/>
<evidence type="ECO:0000313" key="1">
    <source>
        <dbReference type="EMBL" id="KDR75188.1"/>
    </source>
</evidence>
<reference evidence="2" key="1">
    <citation type="journal article" date="2014" name="Proc. Natl. Acad. Sci. U.S.A.">
        <title>Extensive sampling of basidiomycete genomes demonstrates inadequacy of the white-rot/brown-rot paradigm for wood decay fungi.</title>
        <authorList>
            <person name="Riley R."/>
            <person name="Salamov A.A."/>
            <person name="Brown D.W."/>
            <person name="Nagy L.G."/>
            <person name="Floudas D."/>
            <person name="Held B.W."/>
            <person name="Levasseur A."/>
            <person name="Lombard V."/>
            <person name="Morin E."/>
            <person name="Otillar R."/>
            <person name="Lindquist E.A."/>
            <person name="Sun H."/>
            <person name="LaButti K.M."/>
            <person name="Schmutz J."/>
            <person name="Jabbour D."/>
            <person name="Luo H."/>
            <person name="Baker S.E."/>
            <person name="Pisabarro A.G."/>
            <person name="Walton J.D."/>
            <person name="Blanchette R.A."/>
            <person name="Henrissat B."/>
            <person name="Martin F."/>
            <person name="Cullen D."/>
            <person name="Hibbett D.S."/>
            <person name="Grigoriev I.V."/>
        </authorList>
    </citation>
    <scope>NUCLEOTIDE SEQUENCE [LARGE SCALE GENOMIC DNA]</scope>
    <source>
        <strain evidence="2">CBS 339.88</strain>
    </source>
</reference>
<dbReference type="EMBL" id="KL142381">
    <property type="protein sequence ID" value="KDR75188.1"/>
    <property type="molecule type" value="Genomic_DNA"/>
</dbReference>
<dbReference type="Proteomes" id="UP000027222">
    <property type="component" value="Unassembled WGS sequence"/>
</dbReference>
<proteinExistence type="predicted"/>
<gene>
    <name evidence="1" type="ORF">GALMADRAFT_249146</name>
</gene>
<name>A0A067T861_GALM3</name>